<evidence type="ECO:0000256" key="1">
    <source>
        <dbReference type="SAM" id="MobiDB-lite"/>
    </source>
</evidence>
<organism evidence="2 3">
    <name type="scientific">Rhipicephalus microplus</name>
    <name type="common">Cattle tick</name>
    <name type="synonym">Boophilus microplus</name>
    <dbReference type="NCBI Taxonomy" id="6941"/>
    <lineage>
        <taxon>Eukaryota</taxon>
        <taxon>Metazoa</taxon>
        <taxon>Ecdysozoa</taxon>
        <taxon>Arthropoda</taxon>
        <taxon>Chelicerata</taxon>
        <taxon>Arachnida</taxon>
        <taxon>Acari</taxon>
        <taxon>Parasitiformes</taxon>
        <taxon>Ixodida</taxon>
        <taxon>Ixodoidea</taxon>
        <taxon>Ixodidae</taxon>
        <taxon>Rhipicephalinae</taxon>
        <taxon>Rhipicephalus</taxon>
        <taxon>Boophilus</taxon>
    </lineage>
</organism>
<protein>
    <submittedName>
        <fullName evidence="2">Uncharacterized protein</fullName>
    </submittedName>
</protein>
<accession>A0A9J6DJI3</accession>
<dbReference type="AlphaFoldDB" id="A0A9J6DJI3"/>
<evidence type="ECO:0000313" key="2">
    <source>
        <dbReference type="EMBL" id="KAH8022242.1"/>
    </source>
</evidence>
<name>A0A9J6DJI3_RHIMP</name>
<evidence type="ECO:0000313" key="3">
    <source>
        <dbReference type="Proteomes" id="UP000821866"/>
    </source>
</evidence>
<dbReference type="EMBL" id="JABSTU010000009">
    <property type="protein sequence ID" value="KAH8022242.1"/>
    <property type="molecule type" value="Genomic_DNA"/>
</dbReference>
<sequence length="279" mass="31203">MHRLAQSAVLVDHDETSLRRGLWRFRQPWCPLTGTDVAQYTGLRHFASIEIKPPRGQHRIRSFREIPGMCHVSSREAIGVAVACLLMNSFNVAYVLKPEIGQQLRKQSWFVYVPDVHDVSKFVGVDKSNYIKLGLAGISIIFDAFILVGTVQYIPELLDYGCIWHYVDLGADFIIGMASANYTRPQIIVRKTEVTHVNIRGSDRAGATSCIETTSAPNATDFVEDGGTRPHGVNDTNRGTASTEREDDQKTTVRVLMQPEFQTLGMLGSLGHMMKREHS</sequence>
<reference evidence="2" key="1">
    <citation type="journal article" date="2020" name="Cell">
        <title>Large-Scale Comparative Analyses of Tick Genomes Elucidate Their Genetic Diversity and Vector Capacities.</title>
        <authorList>
            <consortium name="Tick Genome and Microbiome Consortium (TIGMIC)"/>
            <person name="Jia N."/>
            <person name="Wang J."/>
            <person name="Shi W."/>
            <person name="Du L."/>
            <person name="Sun Y."/>
            <person name="Zhan W."/>
            <person name="Jiang J.F."/>
            <person name="Wang Q."/>
            <person name="Zhang B."/>
            <person name="Ji P."/>
            <person name="Bell-Sakyi L."/>
            <person name="Cui X.M."/>
            <person name="Yuan T.T."/>
            <person name="Jiang B.G."/>
            <person name="Yang W.F."/>
            <person name="Lam T.T."/>
            <person name="Chang Q.C."/>
            <person name="Ding S.J."/>
            <person name="Wang X.J."/>
            <person name="Zhu J.G."/>
            <person name="Ruan X.D."/>
            <person name="Zhao L."/>
            <person name="Wei J.T."/>
            <person name="Ye R.Z."/>
            <person name="Que T.C."/>
            <person name="Du C.H."/>
            <person name="Zhou Y.H."/>
            <person name="Cheng J.X."/>
            <person name="Dai P.F."/>
            <person name="Guo W.B."/>
            <person name="Han X.H."/>
            <person name="Huang E.J."/>
            <person name="Li L.F."/>
            <person name="Wei W."/>
            <person name="Gao Y.C."/>
            <person name="Liu J.Z."/>
            <person name="Shao H.Z."/>
            <person name="Wang X."/>
            <person name="Wang C.C."/>
            <person name="Yang T.C."/>
            <person name="Huo Q.B."/>
            <person name="Li W."/>
            <person name="Chen H.Y."/>
            <person name="Chen S.E."/>
            <person name="Zhou L.G."/>
            <person name="Ni X.B."/>
            <person name="Tian J.H."/>
            <person name="Sheng Y."/>
            <person name="Liu T."/>
            <person name="Pan Y.S."/>
            <person name="Xia L.Y."/>
            <person name="Li J."/>
            <person name="Zhao F."/>
            <person name="Cao W.C."/>
        </authorList>
    </citation>
    <scope>NUCLEOTIDE SEQUENCE</scope>
    <source>
        <strain evidence="2">Rmic-2018</strain>
    </source>
</reference>
<proteinExistence type="predicted"/>
<dbReference type="Proteomes" id="UP000821866">
    <property type="component" value="Chromosome 7"/>
</dbReference>
<keyword evidence="3" id="KW-1185">Reference proteome</keyword>
<gene>
    <name evidence="2" type="ORF">HPB51_023120</name>
</gene>
<reference evidence="2" key="2">
    <citation type="submission" date="2021-09" db="EMBL/GenBank/DDBJ databases">
        <authorList>
            <person name="Jia N."/>
            <person name="Wang J."/>
            <person name="Shi W."/>
            <person name="Du L."/>
            <person name="Sun Y."/>
            <person name="Zhan W."/>
            <person name="Jiang J."/>
            <person name="Wang Q."/>
            <person name="Zhang B."/>
            <person name="Ji P."/>
            <person name="Sakyi L.B."/>
            <person name="Cui X."/>
            <person name="Yuan T."/>
            <person name="Jiang B."/>
            <person name="Yang W."/>
            <person name="Lam T.T.-Y."/>
            <person name="Chang Q."/>
            <person name="Ding S."/>
            <person name="Wang X."/>
            <person name="Zhu J."/>
            <person name="Ruan X."/>
            <person name="Zhao L."/>
            <person name="Wei J."/>
            <person name="Que T."/>
            <person name="Du C."/>
            <person name="Cheng J."/>
            <person name="Dai P."/>
            <person name="Han X."/>
            <person name="Huang E."/>
            <person name="Gao Y."/>
            <person name="Liu J."/>
            <person name="Shao H."/>
            <person name="Ye R."/>
            <person name="Li L."/>
            <person name="Wei W."/>
            <person name="Wang X."/>
            <person name="Wang C."/>
            <person name="Huo Q."/>
            <person name="Li W."/>
            <person name="Guo W."/>
            <person name="Chen H."/>
            <person name="Chen S."/>
            <person name="Zhou L."/>
            <person name="Zhou L."/>
            <person name="Ni X."/>
            <person name="Tian J."/>
            <person name="Zhou Y."/>
            <person name="Sheng Y."/>
            <person name="Liu T."/>
            <person name="Pan Y."/>
            <person name="Xia L."/>
            <person name="Li J."/>
            <person name="Zhao F."/>
            <person name="Cao W."/>
        </authorList>
    </citation>
    <scope>NUCLEOTIDE SEQUENCE</scope>
    <source>
        <strain evidence="2">Rmic-2018</strain>
        <tissue evidence="2">Larvae</tissue>
    </source>
</reference>
<feature type="region of interest" description="Disordered" evidence="1">
    <location>
        <begin position="217"/>
        <end position="250"/>
    </location>
</feature>
<comment type="caution">
    <text evidence="2">The sequence shown here is derived from an EMBL/GenBank/DDBJ whole genome shotgun (WGS) entry which is preliminary data.</text>
</comment>